<organism evidence="13 14">
    <name type="scientific">Enterobacter chinensis</name>
    <dbReference type="NCBI Taxonomy" id="3030997"/>
    <lineage>
        <taxon>Bacteria</taxon>
        <taxon>Pseudomonadati</taxon>
        <taxon>Pseudomonadota</taxon>
        <taxon>Gammaproteobacteria</taxon>
        <taxon>Enterobacterales</taxon>
        <taxon>Enterobacteriaceae</taxon>
        <taxon>Enterobacter</taxon>
    </lineage>
</organism>
<dbReference type="PANTHER" id="PTHR30451">
    <property type="entry name" value="OUTER MEMBRANE USHER PROTEIN"/>
    <property type="match status" value="1"/>
</dbReference>
<dbReference type="InterPro" id="IPR043142">
    <property type="entry name" value="PapC-like_C_sf"/>
</dbReference>
<dbReference type="Gene3D" id="2.60.40.2070">
    <property type="match status" value="1"/>
</dbReference>
<comment type="subcellular location">
    <subcellularLocation>
        <location evidence="1">Cell outer membrane</location>
        <topology evidence="1">Multi-pass membrane protein</topology>
    </subcellularLocation>
</comment>
<dbReference type="RefSeq" id="WP_320387294.1">
    <property type="nucleotide sequence ID" value="NZ_JARDVI010000007.1"/>
</dbReference>
<keyword evidence="9" id="KW-0998">Cell outer membrane</keyword>
<dbReference type="InterPro" id="IPR000015">
    <property type="entry name" value="Fimb_usher"/>
</dbReference>
<name>A0ABU5DAC7_9ENTR</name>
<proteinExistence type="inferred from homology"/>
<evidence type="ECO:0000256" key="6">
    <source>
        <dbReference type="ARBA" id="ARBA00022692"/>
    </source>
</evidence>
<dbReference type="Gene3D" id="2.60.40.2610">
    <property type="entry name" value="Outer membrane usher protein FimD, plug domain"/>
    <property type="match status" value="1"/>
</dbReference>
<protein>
    <submittedName>
        <fullName evidence="13">Fimbrial biogenesis outer membrane usher protein</fullName>
    </submittedName>
</protein>
<gene>
    <name evidence="13" type="ORF">PYW49_19670</name>
</gene>
<comment type="similarity">
    <text evidence="2">Belongs to the fimbrial export usher family.</text>
</comment>
<evidence type="ECO:0000256" key="8">
    <source>
        <dbReference type="ARBA" id="ARBA00023136"/>
    </source>
</evidence>
<keyword evidence="4" id="KW-1134">Transmembrane beta strand</keyword>
<keyword evidence="5" id="KW-1029">Fimbrium biogenesis</keyword>
<sequence length="841" mass="91689">MKRKILCATVISLVIRQAVAAESELQFNPAFLNGESANSADLAWVNAGSALPPGDYNLNVYINNNYAFTGNVTFRIAENTAGEALPCLTPEQIAALGIDSKQAKGGALPLAQRCVFLTQAFADARFDFDQQTLTLNFTVPQSAMRNLPRGYVSPESWEAGIPAAWLNYVVNGSNNEYQGETRTRDRQLFASLNSAINLGAWRLRDFTTWTKDNNELTHVQTWLQRDIPGLNAQAYAGETYTSAQVFDSVGLRGIALKTDDNMLPASLSGYAPEVRGIARSNATVTVRQNGNIIYQTSVPPGAFVLKDLYPTSSGGDLAVTIQENDGSQTQYTLPFASVPNLVRNGQVKYAFGAGTYRPMGDQASPSFAQGELFYGWRYGLTFYGGAQFADRYNGLAFGVGQNLGRFGAYSIDLTHARSRLADDRQYTGDSVRLRYSKLLNDTGTRVNFFSLRYSTEGFYTLSDTTYKGMAGGSPKQIVEDDGTVTTHYDTVYNLRMSRKAKNQLLLSQPMGQYGSLSLSWDQQTYWNTSNTTQSLQFAWNATFRNVSLGVSVQRSASLYDNKKENLLALSLSVPFGNPQLATRARFTTTHADSTGTTASTGVSGYLPGQENLFYSVNQRYSKQQQYGGDVALQYEGARGDYNLGYSYTRDSQNLSYGMSGGAVLHEDGLTLSQPLGNTNILVKAPGASNVSVLNHKGIKTDSRGYAVIPYATPYRVNQVALDVTTAGNDVELENAIVNKTPTDGALARATIVTRQGAKAMFIVRHGNDVLPFGTLVSLSDDKTSGIVGDGGSLYLSGLPVKGMLSAVWGRNRDQRCTINYALNKQNYNARTGLYSQEVVCQ</sequence>
<accession>A0ABU5DAC7</accession>
<evidence type="ECO:0000256" key="1">
    <source>
        <dbReference type="ARBA" id="ARBA00004571"/>
    </source>
</evidence>
<evidence type="ECO:0000259" key="12">
    <source>
        <dbReference type="Pfam" id="PF13954"/>
    </source>
</evidence>
<dbReference type="InterPro" id="IPR037224">
    <property type="entry name" value="PapC_N_sf"/>
</dbReference>
<evidence type="ECO:0000259" key="11">
    <source>
        <dbReference type="Pfam" id="PF13953"/>
    </source>
</evidence>
<comment type="caution">
    <text evidence="13">The sequence shown here is derived from an EMBL/GenBank/DDBJ whole genome shotgun (WGS) entry which is preliminary data.</text>
</comment>
<feature type="signal peptide" evidence="10">
    <location>
        <begin position="1"/>
        <end position="20"/>
    </location>
</feature>
<evidence type="ECO:0000256" key="5">
    <source>
        <dbReference type="ARBA" id="ARBA00022558"/>
    </source>
</evidence>
<keyword evidence="8" id="KW-0472">Membrane</keyword>
<dbReference type="Pfam" id="PF00577">
    <property type="entry name" value="Usher"/>
    <property type="match status" value="1"/>
</dbReference>
<keyword evidence="7 10" id="KW-0732">Signal</keyword>
<dbReference type="Pfam" id="PF13954">
    <property type="entry name" value="PapC_N"/>
    <property type="match status" value="1"/>
</dbReference>
<evidence type="ECO:0000256" key="4">
    <source>
        <dbReference type="ARBA" id="ARBA00022452"/>
    </source>
</evidence>
<evidence type="ECO:0000256" key="10">
    <source>
        <dbReference type="SAM" id="SignalP"/>
    </source>
</evidence>
<keyword evidence="6" id="KW-0812">Transmembrane</keyword>
<keyword evidence="3" id="KW-0813">Transport</keyword>
<dbReference type="Pfam" id="PF13953">
    <property type="entry name" value="PapC_C"/>
    <property type="match status" value="1"/>
</dbReference>
<dbReference type="InterPro" id="IPR025885">
    <property type="entry name" value="PapC_N"/>
</dbReference>
<evidence type="ECO:0000256" key="2">
    <source>
        <dbReference type="ARBA" id="ARBA00008064"/>
    </source>
</evidence>
<dbReference type="PANTHER" id="PTHR30451:SF21">
    <property type="entry name" value="FIMBRIAL USHER DOMAIN-CONTAINING PROTEIN YDET-RELATED"/>
    <property type="match status" value="1"/>
</dbReference>
<evidence type="ECO:0000313" key="13">
    <source>
        <dbReference type="EMBL" id="MDY0419872.1"/>
    </source>
</evidence>
<dbReference type="InterPro" id="IPR025949">
    <property type="entry name" value="PapC-like_C"/>
</dbReference>
<keyword evidence="14" id="KW-1185">Reference proteome</keyword>
<dbReference type="Gene3D" id="3.10.20.410">
    <property type="match status" value="1"/>
</dbReference>
<reference evidence="13 14" key="1">
    <citation type="submission" date="2023-02" db="EMBL/GenBank/DDBJ databases">
        <title>The draft genomes of Enterobacter strains.</title>
        <authorList>
            <person name="He Y."/>
            <person name="Feng Y."/>
            <person name="Zong Z."/>
        </authorList>
    </citation>
    <scope>NUCLEOTIDE SEQUENCE [LARGE SCALE GENOMIC DNA]</scope>
    <source>
        <strain evidence="13 14">170198</strain>
    </source>
</reference>
<dbReference type="InterPro" id="IPR042186">
    <property type="entry name" value="FimD_plug_dom"/>
</dbReference>
<evidence type="ECO:0000313" key="14">
    <source>
        <dbReference type="Proteomes" id="UP001270266"/>
    </source>
</evidence>
<dbReference type="EMBL" id="JARDVI010000007">
    <property type="protein sequence ID" value="MDY0419872.1"/>
    <property type="molecule type" value="Genomic_DNA"/>
</dbReference>
<evidence type="ECO:0000256" key="3">
    <source>
        <dbReference type="ARBA" id="ARBA00022448"/>
    </source>
</evidence>
<dbReference type="Gene3D" id="2.60.40.3110">
    <property type="match status" value="1"/>
</dbReference>
<feature type="domain" description="PapC-like C-terminal" evidence="11">
    <location>
        <begin position="763"/>
        <end position="823"/>
    </location>
</feature>
<evidence type="ECO:0000256" key="7">
    <source>
        <dbReference type="ARBA" id="ARBA00022729"/>
    </source>
</evidence>
<evidence type="ECO:0000256" key="9">
    <source>
        <dbReference type="ARBA" id="ARBA00023237"/>
    </source>
</evidence>
<feature type="domain" description="PapC N-terminal" evidence="12">
    <location>
        <begin position="26"/>
        <end position="171"/>
    </location>
</feature>
<feature type="chain" id="PRO_5046275447" evidence="10">
    <location>
        <begin position="21"/>
        <end position="841"/>
    </location>
</feature>
<dbReference type="Proteomes" id="UP001270266">
    <property type="component" value="Unassembled WGS sequence"/>
</dbReference>
<dbReference type="SUPFAM" id="SSF141729">
    <property type="entry name" value="FimD N-terminal domain-like"/>
    <property type="match status" value="1"/>
</dbReference>